<dbReference type="Proteomes" id="UP000186720">
    <property type="component" value="Unassembled WGS sequence"/>
</dbReference>
<evidence type="ECO:0000313" key="2">
    <source>
        <dbReference type="Proteomes" id="UP000186720"/>
    </source>
</evidence>
<protein>
    <submittedName>
        <fullName evidence="1">Uncharacterized protein</fullName>
    </submittedName>
</protein>
<name>A0A1Q6A0J8_9SPHI</name>
<proteinExistence type="predicted"/>
<comment type="caution">
    <text evidence="1">The sequence shown here is derived from an EMBL/GenBank/DDBJ whole genome shotgun (WGS) entry which is preliminary data.</text>
</comment>
<dbReference type="AlphaFoldDB" id="A0A1Q6A0J8"/>
<evidence type="ECO:0000313" key="1">
    <source>
        <dbReference type="EMBL" id="OKS87536.1"/>
    </source>
</evidence>
<organism evidence="1 2">
    <name type="scientific">Mucilaginibacter polytrichastri</name>
    <dbReference type="NCBI Taxonomy" id="1302689"/>
    <lineage>
        <taxon>Bacteria</taxon>
        <taxon>Pseudomonadati</taxon>
        <taxon>Bacteroidota</taxon>
        <taxon>Sphingobacteriia</taxon>
        <taxon>Sphingobacteriales</taxon>
        <taxon>Sphingobacteriaceae</taxon>
        <taxon>Mucilaginibacter</taxon>
    </lineage>
</organism>
<accession>A0A1Q6A0J8</accession>
<reference evidence="1 2" key="1">
    <citation type="submission" date="2016-11" db="EMBL/GenBank/DDBJ databases">
        <title>Whole Genome Sequencing of Mucilaginibacter polytrichastri RG4-7(T) isolated from the moss sample.</title>
        <authorList>
            <person name="Li Y."/>
        </authorList>
    </citation>
    <scope>NUCLEOTIDE SEQUENCE [LARGE SCALE GENOMIC DNA]</scope>
    <source>
        <strain evidence="1 2">RG4-7</strain>
    </source>
</reference>
<gene>
    <name evidence="1" type="ORF">RG47T_2997</name>
</gene>
<dbReference type="EMBL" id="MPPL01000001">
    <property type="protein sequence ID" value="OKS87536.1"/>
    <property type="molecule type" value="Genomic_DNA"/>
</dbReference>
<keyword evidence="2" id="KW-1185">Reference proteome</keyword>
<dbReference type="STRING" id="1302689.RG47T_2997"/>
<sequence>MSLIDVDAGKHTHLTIKLLNDSNRYYQQYENRFYDAGMNNVHNGDNVKFYTFSS</sequence>